<organism evidence="2 3">
    <name type="scientific">Mycolicibacterium peregrinum</name>
    <name type="common">Mycobacterium peregrinum</name>
    <dbReference type="NCBI Taxonomy" id="43304"/>
    <lineage>
        <taxon>Bacteria</taxon>
        <taxon>Bacillati</taxon>
        <taxon>Actinomycetota</taxon>
        <taxon>Actinomycetes</taxon>
        <taxon>Mycobacteriales</taxon>
        <taxon>Mycobacteriaceae</taxon>
        <taxon>Mycolicibacterium</taxon>
    </lineage>
</organism>
<comment type="caution">
    <text evidence="2">The sequence shown here is derived from an EMBL/GenBank/DDBJ whole genome shotgun (WGS) entry which is preliminary data.</text>
</comment>
<evidence type="ECO:0000313" key="2">
    <source>
        <dbReference type="EMBL" id="TGB47235.1"/>
    </source>
</evidence>
<keyword evidence="3" id="KW-1185">Reference proteome</keyword>
<evidence type="ECO:0000256" key="1">
    <source>
        <dbReference type="RuleBase" id="RU362001"/>
    </source>
</evidence>
<gene>
    <name evidence="2" type="ORF">EJD98_05160</name>
</gene>
<dbReference type="Pfam" id="PF06013">
    <property type="entry name" value="WXG100"/>
    <property type="match status" value="1"/>
</dbReference>
<dbReference type="SUPFAM" id="SSF140453">
    <property type="entry name" value="EsxAB dimer-like"/>
    <property type="match status" value="1"/>
</dbReference>
<name>A0A4Z0HRG1_MYCPR</name>
<dbReference type="Gene3D" id="1.10.287.1060">
    <property type="entry name" value="ESAT-6-like"/>
    <property type="match status" value="1"/>
</dbReference>
<dbReference type="InterPro" id="IPR010310">
    <property type="entry name" value="T7SS_ESAT-6-like"/>
</dbReference>
<reference evidence="2 3" key="1">
    <citation type="submission" date="2018-12" db="EMBL/GenBank/DDBJ databases">
        <title>Draft genome sequences of Mycolicibacterium peregrinum isolated from a pig with lymphadenitis and from soil on the same Japanese pig farm.</title>
        <authorList>
            <person name="Komatsu T."/>
            <person name="Ohya K."/>
            <person name="Sawai K."/>
            <person name="Odoi J.O."/>
            <person name="Otsu K."/>
            <person name="Ota A."/>
            <person name="Ito T."/>
            <person name="Kawai M."/>
            <person name="Maruyama F."/>
        </authorList>
    </citation>
    <scope>NUCLEOTIDE SEQUENCE [LARGE SCALE GENOMIC DNA]</scope>
    <source>
        <strain evidence="2 3">138</strain>
    </source>
</reference>
<sequence length="95" mass="10590">MSRYTVDLDRLQDFVSRLSQFDAQAEQVAAEVDRQIATLHGTWAGDAADAHKSQHDEWTAAAAQMSEALKQLRTKVDAAHRCYSDVVALNTAMWP</sequence>
<protein>
    <recommendedName>
        <fullName evidence="1">ESAT-6-like protein</fullName>
    </recommendedName>
</protein>
<accession>A0A4Z0HRG1</accession>
<dbReference type="EMBL" id="RWKA01000002">
    <property type="protein sequence ID" value="TGB47235.1"/>
    <property type="molecule type" value="Genomic_DNA"/>
</dbReference>
<dbReference type="Proteomes" id="UP000297792">
    <property type="component" value="Unassembled WGS sequence"/>
</dbReference>
<dbReference type="AlphaFoldDB" id="A0A4Z0HRG1"/>
<dbReference type="RefSeq" id="WP_135359320.1">
    <property type="nucleotide sequence ID" value="NZ_RWJZ01000002.1"/>
</dbReference>
<evidence type="ECO:0000313" key="3">
    <source>
        <dbReference type="Proteomes" id="UP000297792"/>
    </source>
</evidence>
<dbReference type="NCBIfam" id="TIGR03930">
    <property type="entry name" value="WXG100_ESAT6"/>
    <property type="match status" value="1"/>
</dbReference>
<proteinExistence type="inferred from homology"/>
<comment type="similarity">
    <text evidence="1">Belongs to the WXG100 family.</text>
</comment>
<dbReference type="InterPro" id="IPR036689">
    <property type="entry name" value="ESAT-6-like_sf"/>
</dbReference>